<name>A0ABX3Y2Y5_STRPT</name>
<keyword evidence="3" id="KW-1185">Reference proteome</keyword>
<proteinExistence type="predicted"/>
<gene>
    <name evidence="2" type="ORF">BG653_01219</name>
</gene>
<dbReference type="Proteomes" id="UP000194225">
    <property type="component" value="Unassembled WGS sequence"/>
</dbReference>
<evidence type="ECO:0000256" key="1">
    <source>
        <dbReference type="SAM" id="MobiDB-lite"/>
    </source>
</evidence>
<comment type="caution">
    <text evidence="2">The sequence shown here is derived from an EMBL/GenBank/DDBJ whole genome shotgun (WGS) entry which is preliminary data.</text>
</comment>
<feature type="compositionally biased region" description="Low complexity" evidence="1">
    <location>
        <begin position="185"/>
        <end position="197"/>
    </location>
</feature>
<feature type="region of interest" description="Disordered" evidence="1">
    <location>
        <begin position="111"/>
        <end position="252"/>
    </location>
</feature>
<feature type="region of interest" description="Disordered" evidence="1">
    <location>
        <begin position="1"/>
        <end position="32"/>
    </location>
</feature>
<evidence type="ECO:0000313" key="3">
    <source>
        <dbReference type="Proteomes" id="UP000194225"/>
    </source>
</evidence>
<evidence type="ECO:0000313" key="2">
    <source>
        <dbReference type="EMBL" id="OSY47501.1"/>
    </source>
</evidence>
<feature type="compositionally biased region" description="Basic and acidic residues" evidence="1">
    <location>
        <begin position="16"/>
        <end position="32"/>
    </location>
</feature>
<feature type="compositionally biased region" description="Basic and acidic residues" evidence="1">
    <location>
        <begin position="214"/>
        <end position="234"/>
    </location>
</feature>
<organism evidence="2 3">
    <name type="scientific">Streptomyces platensis</name>
    <dbReference type="NCBI Taxonomy" id="58346"/>
    <lineage>
        <taxon>Bacteria</taxon>
        <taxon>Bacillati</taxon>
        <taxon>Actinomycetota</taxon>
        <taxon>Actinomycetes</taxon>
        <taxon>Kitasatosporales</taxon>
        <taxon>Streptomycetaceae</taxon>
        <taxon>Streptomyces</taxon>
    </lineage>
</organism>
<sequence length="272" mass="29706">MERAGQTSLANGQDCLSKDSRPTQPGHPDRVQDQLELRTVTALPGGDQQRQRLLSLLTRQMNLRGEPASRPAQSMVFRFGAHLAWRFLLHSTAPAGTGSMLVCPADGGVDIGLPEDQPGRISPRLQQRQQPGPHTPTLPSPEQSVHRLPRSRTRTAGPATELRSEPATAHRLPAADSQATCDVCPPRAATTPAPTTAHQKDPLAPHLDHHRAGRTQESDPKTRPSRDTRAERRRSTSRRQPAAGSSDPSAICRAPPAITHFVAWYQRVWAGR</sequence>
<reference evidence="2 3" key="1">
    <citation type="submission" date="2016-09" db="EMBL/GenBank/DDBJ databases">
        <title>Streptomyces platensis DSM40041, a candidate organism with high potential of specific P450 cytochromes.</title>
        <authorList>
            <person name="Grumaz C."/>
            <person name="Vainshtein Y."/>
            <person name="Kirstahler P."/>
            <person name="Sohn K."/>
        </authorList>
    </citation>
    <scope>NUCLEOTIDE SEQUENCE [LARGE SCALE GENOMIC DNA]</scope>
    <source>
        <strain evidence="2 3">DSM 40041</strain>
    </source>
</reference>
<protein>
    <submittedName>
        <fullName evidence="2">Uncharacterized protein</fullName>
    </submittedName>
</protein>
<accession>A0ABX3Y2Y5</accession>
<dbReference type="EMBL" id="MIGA01000004">
    <property type="protein sequence ID" value="OSY47501.1"/>
    <property type="molecule type" value="Genomic_DNA"/>
</dbReference>
<feature type="compositionally biased region" description="Basic and acidic residues" evidence="1">
    <location>
        <begin position="198"/>
        <end position="207"/>
    </location>
</feature>
<feature type="compositionally biased region" description="Polar residues" evidence="1">
    <location>
        <begin position="1"/>
        <end position="11"/>
    </location>
</feature>